<organism evidence="3 4">
    <name type="scientific">Roseateles puraquae</name>
    <dbReference type="NCBI Taxonomy" id="431059"/>
    <lineage>
        <taxon>Bacteria</taxon>
        <taxon>Pseudomonadati</taxon>
        <taxon>Pseudomonadota</taxon>
        <taxon>Betaproteobacteria</taxon>
        <taxon>Burkholderiales</taxon>
        <taxon>Sphaerotilaceae</taxon>
        <taxon>Roseateles</taxon>
    </lineage>
</organism>
<feature type="compositionally biased region" description="Basic and acidic residues" evidence="1">
    <location>
        <begin position="113"/>
        <end position="122"/>
    </location>
</feature>
<feature type="chain" id="PRO_5013123779" description="MSHA biogenesis protein MshK" evidence="2">
    <location>
        <begin position="26"/>
        <end position="140"/>
    </location>
</feature>
<evidence type="ECO:0000313" key="4">
    <source>
        <dbReference type="Proteomes" id="UP000197446"/>
    </source>
</evidence>
<dbReference type="OrthoDB" id="9157267at2"/>
<evidence type="ECO:0000313" key="3">
    <source>
        <dbReference type="EMBL" id="OWR02484.1"/>
    </source>
</evidence>
<name>A0A254N4A9_9BURK</name>
<protein>
    <recommendedName>
        <fullName evidence="5">MSHA biogenesis protein MshK</fullName>
    </recommendedName>
</protein>
<evidence type="ECO:0008006" key="5">
    <source>
        <dbReference type="Google" id="ProtNLM"/>
    </source>
</evidence>
<feature type="signal peptide" evidence="2">
    <location>
        <begin position="1"/>
        <end position="25"/>
    </location>
</feature>
<comment type="caution">
    <text evidence="3">The sequence shown here is derived from an EMBL/GenBank/DDBJ whole genome shotgun (WGS) entry which is preliminary data.</text>
</comment>
<dbReference type="RefSeq" id="WP_088485003.1">
    <property type="nucleotide sequence ID" value="NZ_NISI01000009.1"/>
</dbReference>
<keyword evidence="2" id="KW-0732">Signal</keyword>
<reference evidence="3 4" key="1">
    <citation type="journal article" date="2007" name="Int. J. Syst. Evol. Microbiol.">
        <title>Description of Pelomonas aquatica sp. nov. and Pelomonas puraquae sp. nov., isolated from industrial and haemodialysis water.</title>
        <authorList>
            <person name="Gomila M."/>
            <person name="Bowien B."/>
            <person name="Falsen E."/>
            <person name="Moore E.R."/>
            <person name="Lalucat J."/>
        </authorList>
    </citation>
    <scope>NUCLEOTIDE SEQUENCE [LARGE SCALE GENOMIC DNA]</scope>
    <source>
        <strain evidence="3 4">CCUG 52769</strain>
    </source>
</reference>
<evidence type="ECO:0000256" key="2">
    <source>
        <dbReference type="SAM" id="SignalP"/>
    </source>
</evidence>
<dbReference type="AlphaFoldDB" id="A0A254N4A9"/>
<proteinExistence type="predicted"/>
<sequence length="140" mass="14924">MMRSRWRKLTLSSVLAVLSPAAVTAADDASRDPTAWPSSLKAAIAAERAASAASSAEAVDNAIRQVVFADGRAYVVQRGRRYGVGESLDGARIVRITEQAVWLREAGQIRREPLYGGVEKRPPAPVAPAASGARKSKEKP</sequence>
<evidence type="ECO:0000256" key="1">
    <source>
        <dbReference type="SAM" id="MobiDB-lite"/>
    </source>
</evidence>
<dbReference type="Proteomes" id="UP000197446">
    <property type="component" value="Unassembled WGS sequence"/>
</dbReference>
<feature type="region of interest" description="Disordered" evidence="1">
    <location>
        <begin position="113"/>
        <end position="140"/>
    </location>
</feature>
<dbReference type="EMBL" id="NISI01000009">
    <property type="protein sequence ID" value="OWR02484.1"/>
    <property type="molecule type" value="Genomic_DNA"/>
</dbReference>
<gene>
    <name evidence="3" type="ORF">CDO81_20080</name>
</gene>
<keyword evidence="4" id="KW-1185">Reference proteome</keyword>
<accession>A0A254N4A9</accession>